<dbReference type="PANTHER" id="PTHR46349">
    <property type="entry name" value="CINGULIN-LIKE PROTEIN 1-RELATED"/>
    <property type="match status" value="1"/>
</dbReference>
<feature type="coiled-coil region" evidence="8">
    <location>
        <begin position="27"/>
        <end position="61"/>
    </location>
</feature>
<keyword evidence="3" id="KW-0963">Cytoplasm</keyword>
<keyword evidence="12" id="KW-1185">Reference proteome</keyword>
<dbReference type="EMBL" id="JAGTTL010000006">
    <property type="protein sequence ID" value="KAK6321598.1"/>
    <property type="molecule type" value="Genomic_DNA"/>
</dbReference>
<protein>
    <recommendedName>
        <fullName evidence="10">Myosin tail domain-containing protein</fullName>
    </recommendedName>
</protein>
<evidence type="ECO:0000256" key="9">
    <source>
        <dbReference type="SAM" id="MobiDB-lite"/>
    </source>
</evidence>
<sequence>MEHTTKDLQLRLDEAEQIALKGGKKQIQTLEGWVRELENELESEQKRSQEFQKVFRKYERRIKELTYQTEEDTTRRQAEEAEEQANSNLTKFRKIQHELDNAEERAETSLQSNPEDNSPTKDITASQLQQLWCDCGSARQT</sequence>
<evidence type="ECO:0000256" key="3">
    <source>
        <dbReference type="ARBA" id="ARBA00022490"/>
    </source>
</evidence>
<organism evidence="11 12">
    <name type="scientific">Coregonus suidteri</name>
    <dbReference type="NCBI Taxonomy" id="861788"/>
    <lineage>
        <taxon>Eukaryota</taxon>
        <taxon>Metazoa</taxon>
        <taxon>Chordata</taxon>
        <taxon>Craniata</taxon>
        <taxon>Vertebrata</taxon>
        <taxon>Euteleostomi</taxon>
        <taxon>Actinopterygii</taxon>
        <taxon>Neopterygii</taxon>
        <taxon>Teleostei</taxon>
        <taxon>Protacanthopterygii</taxon>
        <taxon>Salmoniformes</taxon>
        <taxon>Salmonidae</taxon>
        <taxon>Coregoninae</taxon>
        <taxon>Coregonus</taxon>
    </lineage>
</organism>
<feature type="compositionally biased region" description="Basic and acidic residues" evidence="9">
    <location>
        <begin position="95"/>
        <end position="107"/>
    </location>
</feature>
<gene>
    <name evidence="11" type="ORF">J4Q44_G00085740</name>
</gene>
<name>A0AAN8LZ58_9TELE</name>
<feature type="domain" description="Myosin tail" evidence="10">
    <location>
        <begin position="2"/>
        <end position="107"/>
    </location>
</feature>
<keyword evidence="5" id="KW-0518">Myosin</keyword>
<reference evidence="11 12" key="1">
    <citation type="submission" date="2021-04" db="EMBL/GenBank/DDBJ databases">
        <authorList>
            <person name="De Guttry C."/>
            <person name="Zahm M."/>
            <person name="Klopp C."/>
            <person name="Cabau C."/>
            <person name="Louis A."/>
            <person name="Berthelot C."/>
            <person name="Parey E."/>
            <person name="Roest Crollius H."/>
            <person name="Montfort J."/>
            <person name="Robinson-Rechavi M."/>
            <person name="Bucao C."/>
            <person name="Bouchez O."/>
            <person name="Gislard M."/>
            <person name="Lluch J."/>
            <person name="Milhes M."/>
            <person name="Lampietro C."/>
            <person name="Lopez Roques C."/>
            <person name="Donnadieu C."/>
            <person name="Braasch I."/>
            <person name="Desvignes T."/>
            <person name="Postlethwait J."/>
            <person name="Bobe J."/>
            <person name="Wedekind C."/>
            <person name="Guiguen Y."/>
        </authorList>
    </citation>
    <scope>NUCLEOTIDE SEQUENCE [LARGE SCALE GENOMIC DNA]</scope>
    <source>
        <strain evidence="11">Cs_M1</strain>
        <tissue evidence="11">Blood</tissue>
    </source>
</reference>
<evidence type="ECO:0000256" key="7">
    <source>
        <dbReference type="ARBA" id="ARBA00023179"/>
    </source>
</evidence>
<comment type="caution">
    <text evidence="11">The sequence shown here is derived from an EMBL/GenBank/DDBJ whole genome shotgun (WGS) entry which is preliminary data.</text>
</comment>
<dbReference type="PANTHER" id="PTHR46349:SF6">
    <property type="entry name" value="MYOSIN-6-LIKE"/>
    <property type="match status" value="1"/>
</dbReference>
<evidence type="ECO:0000256" key="1">
    <source>
        <dbReference type="ARBA" id="ARBA00004657"/>
    </source>
</evidence>
<evidence type="ECO:0000313" key="12">
    <source>
        <dbReference type="Proteomes" id="UP001356427"/>
    </source>
</evidence>
<evidence type="ECO:0000256" key="6">
    <source>
        <dbReference type="ARBA" id="ARBA00023175"/>
    </source>
</evidence>
<accession>A0AAN8LZ58</accession>
<evidence type="ECO:0000256" key="5">
    <source>
        <dbReference type="ARBA" id="ARBA00023123"/>
    </source>
</evidence>
<evidence type="ECO:0000313" key="11">
    <source>
        <dbReference type="EMBL" id="KAK6321598.1"/>
    </source>
</evidence>
<keyword evidence="6" id="KW-0505">Motor protein</keyword>
<proteinExistence type="predicted"/>
<evidence type="ECO:0000259" key="10">
    <source>
        <dbReference type="Pfam" id="PF01576"/>
    </source>
</evidence>
<evidence type="ECO:0000256" key="8">
    <source>
        <dbReference type="SAM" id="Coils"/>
    </source>
</evidence>
<evidence type="ECO:0000256" key="2">
    <source>
        <dbReference type="ARBA" id="ARBA00022433"/>
    </source>
</evidence>
<dbReference type="Proteomes" id="UP001356427">
    <property type="component" value="Unassembled WGS sequence"/>
</dbReference>
<dbReference type="AlphaFoldDB" id="A0AAN8LZ58"/>
<evidence type="ECO:0000256" key="4">
    <source>
        <dbReference type="ARBA" id="ARBA00023054"/>
    </source>
</evidence>
<dbReference type="GO" id="GO:0016459">
    <property type="term" value="C:myosin complex"/>
    <property type="evidence" value="ECO:0007669"/>
    <property type="project" value="InterPro"/>
</dbReference>
<keyword evidence="7" id="KW-0514">Muscle protein</keyword>
<dbReference type="InterPro" id="IPR002928">
    <property type="entry name" value="Myosin_tail"/>
</dbReference>
<feature type="compositionally biased region" description="Polar residues" evidence="9">
    <location>
        <begin position="108"/>
        <end position="125"/>
    </location>
</feature>
<keyword evidence="2" id="KW-0787">Thick filament</keyword>
<comment type="subcellular location">
    <subcellularLocation>
        <location evidence="1">Cytoplasm</location>
        <location evidence="1">Myofibril</location>
    </subcellularLocation>
</comment>
<feature type="region of interest" description="Disordered" evidence="9">
    <location>
        <begin position="68"/>
        <end position="125"/>
    </location>
</feature>
<dbReference type="Pfam" id="PF01576">
    <property type="entry name" value="Myosin_tail_1"/>
    <property type="match status" value="1"/>
</dbReference>
<keyword evidence="4 8" id="KW-0175">Coiled coil</keyword>